<dbReference type="Gene3D" id="1.10.287.950">
    <property type="entry name" value="Methyl-accepting chemotaxis protein"/>
    <property type="match status" value="1"/>
</dbReference>
<evidence type="ECO:0000313" key="10">
    <source>
        <dbReference type="EMBL" id="AYQ74798.1"/>
    </source>
</evidence>
<keyword evidence="7" id="KW-0812">Transmembrane</keyword>
<keyword evidence="11" id="KW-1185">Reference proteome</keyword>
<dbReference type="InterPro" id="IPR029151">
    <property type="entry name" value="Sensor-like_sf"/>
</dbReference>
<dbReference type="SMART" id="SM00304">
    <property type="entry name" value="HAMP"/>
    <property type="match status" value="1"/>
</dbReference>
<reference evidence="10 11" key="1">
    <citation type="submission" date="2018-10" db="EMBL/GenBank/DDBJ databases">
        <title>Genome Sequence of Cohnella sp.</title>
        <authorList>
            <person name="Srinivasan S."/>
            <person name="Kim M.K."/>
        </authorList>
    </citation>
    <scope>NUCLEOTIDE SEQUENCE [LARGE SCALE GENOMIC DNA]</scope>
    <source>
        <strain evidence="10 11">18JY8-7</strain>
    </source>
</reference>
<dbReference type="PROSITE" id="PS50111">
    <property type="entry name" value="CHEMOTAXIS_TRANSDUC_2"/>
    <property type="match status" value="1"/>
</dbReference>
<feature type="domain" description="Methyl-accepting transducer" evidence="8">
    <location>
        <begin position="301"/>
        <end position="537"/>
    </location>
</feature>
<comment type="similarity">
    <text evidence="5">Belongs to the methyl-accepting chemotaxis (MCP) protein family.</text>
</comment>
<dbReference type="AlphaFoldDB" id="A0A3G3K2V8"/>
<dbReference type="CDD" id="cd06225">
    <property type="entry name" value="HAMP"/>
    <property type="match status" value="1"/>
</dbReference>
<evidence type="ECO:0000256" key="3">
    <source>
        <dbReference type="ARBA" id="ARBA00023136"/>
    </source>
</evidence>
<evidence type="ECO:0000256" key="2">
    <source>
        <dbReference type="ARBA" id="ARBA00022475"/>
    </source>
</evidence>
<dbReference type="PROSITE" id="PS50885">
    <property type="entry name" value="HAMP"/>
    <property type="match status" value="1"/>
</dbReference>
<keyword evidence="3 7" id="KW-0472">Membrane</keyword>
<dbReference type="Pfam" id="PF00015">
    <property type="entry name" value="MCPsignal"/>
    <property type="match status" value="1"/>
</dbReference>
<feature type="domain" description="HAMP" evidence="9">
    <location>
        <begin position="220"/>
        <end position="278"/>
    </location>
</feature>
<dbReference type="KEGG" id="coh:EAV92_20935"/>
<evidence type="ECO:0000256" key="4">
    <source>
        <dbReference type="ARBA" id="ARBA00023224"/>
    </source>
</evidence>
<dbReference type="GO" id="GO:0004888">
    <property type="term" value="F:transmembrane signaling receptor activity"/>
    <property type="evidence" value="ECO:0007669"/>
    <property type="project" value="InterPro"/>
</dbReference>
<dbReference type="InterPro" id="IPR004090">
    <property type="entry name" value="Chemotax_Me-accpt_rcpt"/>
</dbReference>
<dbReference type="GO" id="GO:0006935">
    <property type="term" value="P:chemotaxis"/>
    <property type="evidence" value="ECO:0007669"/>
    <property type="project" value="InterPro"/>
</dbReference>
<dbReference type="EMBL" id="CP033433">
    <property type="protein sequence ID" value="AYQ74798.1"/>
    <property type="molecule type" value="Genomic_DNA"/>
</dbReference>
<feature type="transmembrane region" description="Helical" evidence="7">
    <location>
        <begin position="198"/>
        <end position="219"/>
    </location>
</feature>
<evidence type="ECO:0000256" key="5">
    <source>
        <dbReference type="ARBA" id="ARBA00029447"/>
    </source>
</evidence>
<dbReference type="Pfam" id="PF00672">
    <property type="entry name" value="HAMP"/>
    <property type="match status" value="1"/>
</dbReference>
<dbReference type="PANTHER" id="PTHR32089">
    <property type="entry name" value="METHYL-ACCEPTING CHEMOTAXIS PROTEIN MCPB"/>
    <property type="match status" value="1"/>
</dbReference>
<evidence type="ECO:0000259" key="9">
    <source>
        <dbReference type="PROSITE" id="PS50885"/>
    </source>
</evidence>
<dbReference type="PRINTS" id="PR00260">
    <property type="entry name" value="CHEMTRNSDUCR"/>
</dbReference>
<keyword evidence="7" id="KW-1133">Transmembrane helix</keyword>
<feature type="transmembrane region" description="Helical" evidence="7">
    <location>
        <begin position="12"/>
        <end position="33"/>
    </location>
</feature>
<dbReference type="InterPro" id="IPR004089">
    <property type="entry name" value="MCPsignal_dom"/>
</dbReference>
<dbReference type="GO" id="GO:0005886">
    <property type="term" value="C:plasma membrane"/>
    <property type="evidence" value="ECO:0007669"/>
    <property type="project" value="UniProtKB-SubCell"/>
</dbReference>
<keyword evidence="2" id="KW-1003">Cell membrane</keyword>
<dbReference type="SMART" id="SM00283">
    <property type="entry name" value="MA"/>
    <property type="match status" value="1"/>
</dbReference>
<dbReference type="PANTHER" id="PTHR32089:SF112">
    <property type="entry name" value="LYSOZYME-LIKE PROTEIN-RELATED"/>
    <property type="match status" value="1"/>
</dbReference>
<evidence type="ECO:0000259" key="8">
    <source>
        <dbReference type="PROSITE" id="PS50111"/>
    </source>
</evidence>
<dbReference type="SUPFAM" id="SSF58104">
    <property type="entry name" value="Methyl-accepting chemotaxis protein (MCP) signaling domain"/>
    <property type="match status" value="1"/>
</dbReference>
<gene>
    <name evidence="10" type="ORF">EAV92_20935</name>
</gene>
<keyword evidence="4 6" id="KW-0807">Transducer</keyword>
<proteinExistence type="inferred from homology"/>
<protein>
    <submittedName>
        <fullName evidence="10">HAMP domain-containing protein</fullName>
    </submittedName>
</protein>
<evidence type="ECO:0000256" key="7">
    <source>
        <dbReference type="SAM" id="Phobius"/>
    </source>
</evidence>
<evidence type="ECO:0000256" key="1">
    <source>
        <dbReference type="ARBA" id="ARBA00004236"/>
    </source>
</evidence>
<sequence length="587" mass="63679">MTPMSRLRSRLAVKLSLMILAILVILSSALIFLQISNTKQASEEAIGNFSIHHAEAYAGQFDVKAYQTFLQDAKESDLYWSIRQELNQYREQIGALYVYTVKIDDQKQPILLIDGQPKNEKTASPIGEVTDVPAAAVDALLKGESAKSGIIHNPEYGDYISAYAPIHDAAGKVIGVLGIDTDVSVSKTIYREVLRKSLPLFILMGVLTLVVFALIALFMSRALRPLGIIVKGAEAIARGDLAEAKKHIGAKRVRSKDEIGQAYAAMLQMIDRLGVTLGDVVREVKSTTQELVQSTDQFSSEAGRLVTLNEQLEQSIEHLAYGAQHQRVGVEESAKSMEEITLAIQRVAESSSSVSRASVEALETAEQGRSSILWLKQQVASISGVAEQTANSVNILNTYMSEIEPVLHSITSIADQTKLLALNASIEAARAGEHGAGFAIVAGEVRKLAEASAVSVEQITSLIQQIQQESALIGERMSAEAKEMAKGTELSGQVESFFRDTVDRYQFVNGQIQEISAAAEEILAGSEEVTASVEQIARISTEAAENTASIQRMSENQLEAAKRIADTTEQLQKRSSVLESAVGKFNL</sequence>
<evidence type="ECO:0000256" key="6">
    <source>
        <dbReference type="PROSITE-ProRule" id="PRU00284"/>
    </source>
</evidence>
<name>A0A3G3K2V8_9BACL</name>
<comment type="subcellular location">
    <subcellularLocation>
        <location evidence="1">Cell membrane</location>
    </subcellularLocation>
</comment>
<dbReference type="Proteomes" id="UP000269097">
    <property type="component" value="Chromosome"/>
</dbReference>
<dbReference type="SUPFAM" id="SSF103190">
    <property type="entry name" value="Sensory domain-like"/>
    <property type="match status" value="1"/>
</dbReference>
<evidence type="ECO:0000313" key="11">
    <source>
        <dbReference type="Proteomes" id="UP000269097"/>
    </source>
</evidence>
<dbReference type="Gene3D" id="6.10.340.10">
    <property type="match status" value="1"/>
</dbReference>
<organism evidence="10 11">
    <name type="scientific">Cohnella candidum</name>
    <dbReference type="NCBI Taxonomy" id="2674991"/>
    <lineage>
        <taxon>Bacteria</taxon>
        <taxon>Bacillati</taxon>
        <taxon>Bacillota</taxon>
        <taxon>Bacilli</taxon>
        <taxon>Bacillales</taxon>
        <taxon>Paenibacillaceae</taxon>
        <taxon>Cohnella</taxon>
    </lineage>
</organism>
<accession>A0A3G3K2V8</accession>
<dbReference type="GO" id="GO:0007165">
    <property type="term" value="P:signal transduction"/>
    <property type="evidence" value="ECO:0007669"/>
    <property type="project" value="UniProtKB-KW"/>
</dbReference>
<dbReference type="InterPro" id="IPR003660">
    <property type="entry name" value="HAMP_dom"/>
</dbReference>